<name>A0ABS9WGU1_9ACTN</name>
<dbReference type="RefSeq" id="WP_242164948.1">
    <property type="nucleotide sequence ID" value="NZ_JAJMLW010000002.1"/>
</dbReference>
<evidence type="ECO:0008006" key="3">
    <source>
        <dbReference type="Google" id="ProtNLM"/>
    </source>
</evidence>
<evidence type="ECO:0000313" key="2">
    <source>
        <dbReference type="Proteomes" id="UP001430755"/>
    </source>
</evidence>
<dbReference type="EMBL" id="JAJMLW010000002">
    <property type="protein sequence ID" value="MCI2242082.1"/>
    <property type="molecule type" value="Genomic_DNA"/>
</dbReference>
<keyword evidence="2" id="KW-1185">Reference proteome</keyword>
<evidence type="ECO:0000313" key="1">
    <source>
        <dbReference type="EMBL" id="MCI2242082.1"/>
    </source>
</evidence>
<proteinExistence type="predicted"/>
<sequence length="123" mass="14402">MGLDMYLTKNRPGTDGCELLAYWRKANHVHGWFERNTSDGYIENCELYPVCRGDLVCLMSDCRKVLDDPGCAARVMPREDGFFFGAQAFDADYFDSLDETVEMVRHILEEVDERDELFYHAWW</sequence>
<protein>
    <recommendedName>
        <fullName evidence="3">Phosphoglycerate kinase</fullName>
    </recommendedName>
</protein>
<dbReference type="Proteomes" id="UP001430755">
    <property type="component" value="Unassembled WGS sequence"/>
</dbReference>
<accession>A0ABS9WGU1</accession>
<gene>
    <name evidence="1" type="ORF">LPT13_06935</name>
</gene>
<organism evidence="1 2">
    <name type="scientific">Adlercreutzia faecimuris</name>
    <dbReference type="NCBI Taxonomy" id="2897341"/>
    <lineage>
        <taxon>Bacteria</taxon>
        <taxon>Bacillati</taxon>
        <taxon>Actinomycetota</taxon>
        <taxon>Coriobacteriia</taxon>
        <taxon>Eggerthellales</taxon>
        <taxon>Eggerthellaceae</taxon>
        <taxon>Adlercreutzia</taxon>
    </lineage>
</organism>
<reference evidence="1" key="1">
    <citation type="submission" date="2021-11" db="EMBL/GenBank/DDBJ databases">
        <title>A Novel Adlercreutzia Species, isolated from a Allomyrina dichotoma larva feces.</title>
        <authorList>
            <person name="Suh M.K."/>
        </authorList>
    </citation>
    <scope>NUCLEOTIDE SEQUENCE</scope>
    <source>
        <strain evidence="1">JBNU-10</strain>
    </source>
</reference>
<comment type="caution">
    <text evidence="1">The sequence shown here is derived from an EMBL/GenBank/DDBJ whole genome shotgun (WGS) entry which is preliminary data.</text>
</comment>